<dbReference type="InterPro" id="IPR003593">
    <property type="entry name" value="AAA+_ATPase"/>
</dbReference>
<reference evidence="3" key="4">
    <citation type="submission" date="2023-01" db="EMBL/GenBank/DDBJ databases">
        <title>Draft genome sequence of Aliivibrio sifiae strain NBRC 105001.</title>
        <authorList>
            <person name="Sun Q."/>
            <person name="Mori K."/>
        </authorList>
    </citation>
    <scope>NUCLEOTIDE SEQUENCE</scope>
    <source>
        <strain evidence="3">NBRC 105001</strain>
    </source>
</reference>
<dbReference type="PANTHER" id="PTHR32204:SF0">
    <property type="entry name" value="ATPASE RAVA"/>
    <property type="match status" value="1"/>
</dbReference>
<dbReference type="CDD" id="cd00009">
    <property type="entry name" value="AAA"/>
    <property type="match status" value="1"/>
</dbReference>
<evidence type="ECO:0000313" key="5">
    <source>
        <dbReference type="Proteomes" id="UP000239273"/>
    </source>
</evidence>
<reference evidence="3" key="1">
    <citation type="journal article" date="2014" name="Int. J. Syst. Evol. Microbiol.">
        <title>Complete genome of a new Firmicutes species belonging to the dominant human colonic microbiota ('Ruminococcus bicirculans') reveals two chromosomes and a selective capacity to utilize plant glucans.</title>
        <authorList>
            <consortium name="NISC Comparative Sequencing Program"/>
            <person name="Wegmann U."/>
            <person name="Louis P."/>
            <person name="Goesmann A."/>
            <person name="Henrissat B."/>
            <person name="Duncan S.H."/>
            <person name="Flint H.J."/>
        </authorList>
    </citation>
    <scope>NUCLEOTIDE SEQUENCE</scope>
    <source>
        <strain evidence="3">NBRC 105001</strain>
    </source>
</reference>
<evidence type="ECO:0000313" key="6">
    <source>
        <dbReference type="Proteomes" id="UP001156660"/>
    </source>
</evidence>
<dbReference type="SMART" id="SM00382">
    <property type="entry name" value="AAA"/>
    <property type="match status" value="1"/>
</dbReference>
<evidence type="ECO:0000313" key="4">
    <source>
        <dbReference type="EMBL" id="PQJ93530.1"/>
    </source>
</evidence>
<feature type="region of interest" description="Disordered" evidence="1">
    <location>
        <begin position="349"/>
        <end position="368"/>
    </location>
</feature>
<dbReference type="Proteomes" id="UP000239273">
    <property type="component" value="Unassembled WGS sequence"/>
</dbReference>
<proteinExistence type="predicted"/>
<dbReference type="InterPro" id="IPR041538">
    <property type="entry name" value="RavA-like_AAA_lid"/>
</dbReference>
<gene>
    <name evidence="4" type="ORF">BTO23_05405</name>
    <name evidence="3" type="ORF">GCM10007855_12520</name>
</gene>
<sequence>MTTSISTVNLNRKEKIQTLMTQMNNGLLEREHQVKLMMLAALSGEHVLLIGPPGTAKSELAKRLKSAFVEANYFERLVTRFSVPEELFGPLSIKALEEDRYNRLTSGYLPEASVAFIDEIFKANSAILNSLLTLLNERQFDNGNRRVDVPLVSVVAASNELPDGQELSALYDRFILRSYVSPVSNDSFDKLLCGALTDFDPELNIRLKIEDLYEVQHLAEKVDLTPATLEACKEFRNYLVTENIYVSDRRWRKLVKLMKVSAFTSGFNETSIYDAWILPHCLWEQPEQFKGLQKLYKRLVTVDGKTPPSRLLKVLNVWEEKLKEDQKTHKQDAKGNTLYLDRDGEETIKEVSKSHKKDHRGNFLYADRNGNETTELTQNYGYSYSPEKNKPIMVEVKNTPIPLNSSFSKAHVEGRVLEIKNIRSNIEGFYSQINKEISGVSGYFEKHLWLDRSMLSEVIDSLHSSQKEVDKLLKRVTSLESGFNNLPLESELNLAFELEDNSGIIEGELCD</sequence>
<dbReference type="InterPro" id="IPR045427">
    <property type="entry name" value="MoxR"/>
</dbReference>
<dbReference type="InterPro" id="IPR050513">
    <property type="entry name" value="RavA_ATPases"/>
</dbReference>
<dbReference type="Proteomes" id="UP001156660">
    <property type="component" value="Unassembled WGS sequence"/>
</dbReference>
<reference evidence="6" key="3">
    <citation type="journal article" date="2019" name="Int. J. Syst. Evol. Microbiol.">
        <title>The Global Catalogue of Microorganisms (GCM) 10K type strain sequencing project: providing services to taxonomists for standard genome sequencing and annotation.</title>
        <authorList>
            <consortium name="The Broad Institute Genomics Platform"/>
            <consortium name="The Broad Institute Genome Sequencing Center for Infectious Disease"/>
            <person name="Wu L."/>
            <person name="Ma J."/>
        </authorList>
    </citation>
    <scope>NUCLEOTIDE SEQUENCE [LARGE SCALE GENOMIC DNA]</scope>
    <source>
        <strain evidence="6">NBRC 105001</strain>
    </source>
</reference>
<dbReference type="Gene3D" id="3.40.50.300">
    <property type="entry name" value="P-loop containing nucleotide triphosphate hydrolases"/>
    <property type="match status" value="1"/>
</dbReference>
<comment type="caution">
    <text evidence="4">The sequence shown here is derived from an EMBL/GenBank/DDBJ whole genome shotgun (WGS) entry which is preliminary data.</text>
</comment>
<dbReference type="PRINTS" id="PR00300">
    <property type="entry name" value="CLPPROTEASEA"/>
</dbReference>
<dbReference type="Pfam" id="PF20030">
    <property type="entry name" value="bpMoxR"/>
    <property type="match status" value="1"/>
</dbReference>
<dbReference type="InterPro" id="IPR001270">
    <property type="entry name" value="ClpA/B"/>
</dbReference>
<keyword evidence="6" id="KW-1185">Reference proteome</keyword>
<evidence type="ECO:0000259" key="2">
    <source>
        <dbReference type="SMART" id="SM00382"/>
    </source>
</evidence>
<dbReference type="OrthoDB" id="1814213at2"/>
<dbReference type="RefSeq" id="WP_105063108.1">
    <property type="nucleotide sequence ID" value="NZ_BSOU01000003.1"/>
</dbReference>
<reference evidence="4 5" key="2">
    <citation type="submission" date="2016-12" db="EMBL/GenBank/DDBJ databases">
        <title>Diversity of luminous bacteria.</title>
        <authorList>
            <person name="Yoshizawa S."/>
            <person name="Kogure K."/>
        </authorList>
    </citation>
    <scope>NUCLEOTIDE SEQUENCE [LARGE SCALE GENOMIC DNA]</scope>
    <source>
        <strain evidence="4 5">NBRC 105001</strain>
    </source>
</reference>
<dbReference type="SUPFAM" id="SSF52540">
    <property type="entry name" value="P-loop containing nucleoside triphosphate hydrolases"/>
    <property type="match status" value="1"/>
</dbReference>
<dbReference type="GO" id="GO:0005524">
    <property type="term" value="F:ATP binding"/>
    <property type="evidence" value="ECO:0007669"/>
    <property type="project" value="InterPro"/>
</dbReference>
<evidence type="ECO:0000313" key="3">
    <source>
        <dbReference type="EMBL" id="GLR74378.1"/>
    </source>
</evidence>
<protein>
    <submittedName>
        <fullName evidence="4">ATPase</fullName>
    </submittedName>
</protein>
<name>A0A2S7XIJ6_9GAMM</name>
<dbReference type="PANTHER" id="PTHR32204">
    <property type="entry name" value="ATPASE RAVA"/>
    <property type="match status" value="1"/>
</dbReference>
<dbReference type="InterPro" id="IPR027417">
    <property type="entry name" value="P-loop_NTPase"/>
</dbReference>
<accession>A0A2S7XIJ6</accession>
<dbReference type="Pfam" id="PF17868">
    <property type="entry name" value="AAA_lid_8"/>
    <property type="match status" value="1"/>
</dbReference>
<dbReference type="AlphaFoldDB" id="A0A2S7XIJ6"/>
<dbReference type="EMBL" id="MSCP01000001">
    <property type="protein sequence ID" value="PQJ93530.1"/>
    <property type="molecule type" value="Genomic_DNA"/>
</dbReference>
<organism evidence="4 5">
    <name type="scientific">Aliivibrio sifiae</name>
    <dbReference type="NCBI Taxonomy" id="566293"/>
    <lineage>
        <taxon>Bacteria</taxon>
        <taxon>Pseudomonadati</taxon>
        <taxon>Pseudomonadota</taxon>
        <taxon>Gammaproteobacteria</taxon>
        <taxon>Vibrionales</taxon>
        <taxon>Vibrionaceae</taxon>
        <taxon>Aliivibrio</taxon>
    </lineage>
</organism>
<dbReference type="EMBL" id="BSOU01000003">
    <property type="protein sequence ID" value="GLR74378.1"/>
    <property type="molecule type" value="Genomic_DNA"/>
</dbReference>
<evidence type="ECO:0000256" key="1">
    <source>
        <dbReference type="SAM" id="MobiDB-lite"/>
    </source>
</evidence>
<feature type="domain" description="AAA+ ATPase" evidence="2">
    <location>
        <begin position="43"/>
        <end position="184"/>
    </location>
</feature>